<evidence type="ECO:0000256" key="3">
    <source>
        <dbReference type="ARBA" id="ARBA00022917"/>
    </source>
</evidence>
<dbReference type="InterPro" id="IPR012340">
    <property type="entry name" value="NA-bd_OB-fold"/>
</dbReference>
<dbReference type="GO" id="GO:0003743">
    <property type="term" value="F:translation initiation factor activity"/>
    <property type="evidence" value="ECO:0007669"/>
    <property type="project" value="UniProtKB-UniRule"/>
</dbReference>
<dbReference type="GO" id="GO:0003723">
    <property type="term" value="F:RNA binding"/>
    <property type="evidence" value="ECO:0007669"/>
    <property type="project" value="InterPro"/>
</dbReference>
<evidence type="ECO:0000256" key="7">
    <source>
        <dbReference type="RuleBase" id="RU004365"/>
    </source>
</evidence>
<evidence type="ECO:0000256" key="5">
    <source>
        <dbReference type="HAMAP-Rule" id="MF_00216"/>
    </source>
</evidence>
<dbReference type="Gene3D" id="2.40.50.140">
    <property type="entry name" value="Nucleic acid-binding proteins"/>
    <property type="match status" value="1"/>
</dbReference>
<name>A0AAV3S617_9EURY</name>
<protein>
    <recommendedName>
        <fullName evidence="5">Translation initiation factor 1A</fullName>
        <shortName evidence="5">aIF-1A</shortName>
    </recommendedName>
</protein>
<dbReference type="SMART" id="SM00652">
    <property type="entry name" value="eIF1a"/>
    <property type="match status" value="1"/>
</dbReference>
<evidence type="ECO:0000313" key="9">
    <source>
        <dbReference type="EMBL" id="GAA0295042.1"/>
    </source>
</evidence>
<dbReference type="NCBIfam" id="TIGR00523">
    <property type="entry name" value="eIF-1A"/>
    <property type="match status" value="1"/>
</dbReference>
<feature type="domain" description="S1-like" evidence="8">
    <location>
        <begin position="51"/>
        <end position="125"/>
    </location>
</feature>
<evidence type="ECO:0000256" key="1">
    <source>
        <dbReference type="ARBA" id="ARBA00007392"/>
    </source>
</evidence>
<evidence type="ECO:0000256" key="2">
    <source>
        <dbReference type="ARBA" id="ARBA00022540"/>
    </source>
</evidence>
<sequence>MGHASRGRRGSLFQRTLACGPAITGEPPDRPCELHLTVCRGYTGLMSEEHERVDLRMPEGDEVFAEVTEMLGANRIAVRCADGTERTARIPGRMQKRVWIREGDIVLVDPWDWQDEKADVEWRYEKDEADQLREEGLV</sequence>
<dbReference type="EMBL" id="BAAABL010000033">
    <property type="protein sequence ID" value="GAA0295042.1"/>
    <property type="molecule type" value="Genomic_DNA"/>
</dbReference>
<dbReference type="NCBIfam" id="NF003084">
    <property type="entry name" value="PRK04012.1-3"/>
    <property type="match status" value="1"/>
</dbReference>
<organism evidence="9 10">
    <name type="scientific">Halarchaeum salinum</name>
    <dbReference type="NCBI Taxonomy" id="489912"/>
    <lineage>
        <taxon>Archaea</taxon>
        <taxon>Methanobacteriati</taxon>
        <taxon>Methanobacteriota</taxon>
        <taxon>Stenosarchaea group</taxon>
        <taxon>Halobacteria</taxon>
        <taxon>Halobacteriales</taxon>
        <taxon>Halobacteriaceae</taxon>
    </lineage>
</organism>
<dbReference type="SUPFAM" id="SSF50249">
    <property type="entry name" value="Nucleic acid-binding proteins"/>
    <property type="match status" value="1"/>
</dbReference>
<dbReference type="CDD" id="cd05793">
    <property type="entry name" value="S1_IF1A"/>
    <property type="match status" value="1"/>
</dbReference>
<keyword evidence="3 5" id="KW-0648">Protein biosynthesis</keyword>
<dbReference type="NCBIfam" id="NF003082">
    <property type="entry name" value="PRK04012.1-1"/>
    <property type="match status" value="1"/>
</dbReference>
<dbReference type="InterPro" id="IPR018104">
    <property type="entry name" value="TIF_eIF-1A_CS"/>
</dbReference>
<dbReference type="Proteomes" id="UP001500837">
    <property type="component" value="Unassembled WGS sequence"/>
</dbReference>
<dbReference type="NCBIfam" id="NF003085">
    <property type="entry name" value="PRK04012.1-5"/>
    <property type="match status" value="1"/>
</dbReference>
<evidence type="ECO:0000259" key="8">
    <source>
        <dbReference type="PROSITE" id="PS50832"/>
    </source>
</evidence>
<dbReference type="PROSITE" id="PS01262">
    <property type="entry name" value="IF1A"/>
    <property type="match status" value="1"/>
</dbReference>
<keyword evidence="2 5" id="KW-0396">Initiation factor</keyword>
<dbReference type="InterPro" id="IPR001253">
    <property type="entry name" value="TIF_eIF-1A"/>
</dbReference>
<accession>A0AAV3S617</accession>
<dbReference type="PANTHER" id="PTHR21668">
    <property type="entry name" value="EIF-1A"/>
    <property type="match status" value="1"/>
</dbReference>
<dbReference type="AlphaFoldDB" id="A0AAV3S617"/>
<evidence type="ECO:0000313" key="10">
    <source>
        <dbReference type="Proteomes" id="UP001500837"/>
    </source>
</evidence>
<gene>
    <name evidence="5" type="primary">eif1a</name>
    <name evidence="9" type="ORF">GCM10009066_06920</name>
</gene>
<reference evidence="9 10" key="1">
    <citation type="journal article" date="2019" name="Int. J. Syst. Evol. Microbiol.">
        <title>The Global Catalogue of Microorganisms (GCM) 10K type strain sequencing project: providing services to taxonomists for standard genome sequencing and annotation.</title>
        <authorList>
            <consortium name="The Broad Institute Genomics Platform"/>
            <consortium name="The Broad Institute Genome Sequencing Center for Infectious Disease"/>
            <person name="Wu L."/>
            <person name="Ma J."/>
        </authorList>
    </citation>
    <scope>NUCLEOTIDE SEQUENCE [LARGE SCALE GENOMIC DNA]</scope>
    <source>
        <strain evidence="9 10">JCM 16330</strain>
    </source>
</reference>
<keyword evidence="10" id="KW-1185">Reference proteome</keyword>
<dbReference type="NCBIfam" id="NF003083">
    <property type="entry name" value="PRK04012.1-2"/>
    <property type="match status" value="1"/>
</dbReference>
<comment type="caution">
    <text evidence="9">The sequence shown here is derived from an EMBL/GenBank/DDBJ whole genome shotgun (WGS) entry which is preliminary data.</text>
</comment>
<dbReference type="Pfam" id="PF01176">
    <property type="entry name" value="eIF-1a"/>
    <property type="match status" value="1"/>
</dbReference>
<comment type="function">
    <text evidence="4 5 7">Seems to be required for maximal rate of protein biosynthesis. Enhances ribosome dissociation into subunits and stabilizes the binding of the initiator Met-tRNA(I) to 40 S ribosomal subunits.</text>
</comment>
<comment type="similarity">
    <text evidence="1 5 6">Belongs to the eIF-1A family.</text>
</comment>
<evidence type="ECO:0000256" key="6">
    <source>
        <dbReference type="RuleBase" id="RU004364"/>
    </source>
</evidence>
<evidence type="ECO:0000256" key="4">
    <source>
        <dbReference type="ARBA" id="ARBA00025502"/>
    </source>
</evidence>
<dbReference type="InterPro" id="IPR006196">
    <property type="entry name" value="RNA-binding_domain_S1_IF1"/>
</dbReference>
<dbReference type="HAMAP" id="MF_00216">
    <property type="entry name" value="aIF_1A"/>
    <property type="match status" value="1"/>
</dbReference>
<proteinExistence type="inferred from homology"/>
<dbReference type="PROSITE" id="PS50832">
    <property type="entry name" value="S1_IF1_TYPE"/>
    <property type="match status" value="1"/>
</dbReference>